<sequence length="66" mass="7929">MRFEVYIPIIKCDIFYHILLRAAISFVDRVKILNSFYHGRLFLDDYLLFEFFFLSLSRVIISTSSD</sequence>
<dbReference type="EMBL" id="JACGCM010001055">
    <property type="protein sequence ID" value="KAF6162293.1"/>
    <property type="molecule type" value="Genomic_DNA"/>
</dbReference>
<proteinExistence type="predicted"/>
<comment type="caution">
    <text evidence="1">The sequence shown here is derived from an EMBL/GenBank/DDBJ whole genome shotgun (WGS) entry which is preliminary data.</text>
</comment>
<dbReference type="Proteomes" id="UP000541444">
    <property type="component" value="Unassembled WGS sequence"/>
</dbReference>
<feature type="non-terminal residue" evidence="1">
    <location>
        <position position="1"/>
    </location>
</feature>
<keyword evidence="2" id="KW-1185">Reference proteome</keyword>
<dbReference type="AlphaFoldDB" id="A0A7J7N5A2"/>
<protein>
    <submittedName>
        <fullName evidence="1">Uncharacterized protein</fullName>
    </submittedName>
</protein>
<accession>A0A7J7N5A2</accession>
<reference evidence="1 2" key="1">
    <citation type="journal article" date="2020" name="IScience">
        <title>Genome Sequencing of the Endangered Kingdonia uniflora (Circaeasteraceae, Ranunculales) Reveals Potential Mechanisms of Evolutionary Specialization.</title>
        <authorList>
            <person name="Sun Y."/>
            <person name="Deng T."/>
            <person name="Zhang A."/>
            <person name="Moore M.J."/>
            <person name="Landis J.B."/>
            <person name="Lin N."/>
            <person name="Zhang H."/>
            <person name="Zhang X."/>
            <person name="Huang J."/>
            <person name="Zhang X."/>
            <person name="Sun H."/>
            <person name="Wang H."/>
        </authorList>
    </citation>
    <scope>NUCLEOTIDE SEQUENCE [LARGE SCALE GENOMIC DNA]</scope>
    <source>
        <strain evidence="1">TB1705</strain>
        <tissue evidence="1">Leaf</tissue>
    </source>
</reference>
<evidence type="ECO:0000313" key="2">
    <source>
        <dbReference type="Proteomes" id="UP000541444"/>
    </source>
</evidence>
<gene>
    <name evidence="1" type="ORF">GIB67_008422</name>
</gene>
<organism evidence="1 2">
    <name type="scientific">Kingdonia uniflora</name>
    <dbReference type="NCBI Taxonomy" id="39325"/>
    <lineage>
        <taxon>Eukaryota</taxon>
        <taxon>Viridiplantae</taxon>
        <taxon>Streptophyta</taxon>
        <taxon>Embryophyta</taxon>
        <taxon>Tracheophyta</taxon>
        <taxon>Spermatophyta</taxon>
        <taxon>Magnoliopsida</taxon>
        <taxon>Ranunculales</taxon>
        <taxon>Circaeasteraceae</taxon>
        <taxon>Kingdonia</taxon>
    </lineage>
</organism>
<evidence type="ECO:0000313" key="1">
    <source>
        <dbReference type="EMBL" id="KAF6162293.1"/>
    </source>
</evidence>
<name>A0A7J7N5A2_9MAGN</name>